<dbReference type="Proteomes" id="UP000195087">
    <property type="component" value="Unassembled WGS sequence"/>
</dbReference>
<proteinExistence type="predicted"/>
<protein>
    <submittedName>
        <fullName evidence="1">Uncharacterized protein</fullName>
    </submittedName>
</protein>
<reference evidence="1 2" key="1">
    <citation type="submission" date="2016-10" db="EMBL/GenBank/DDBJ databases">
        <title>Comparative genomics of Bacillus thuringiensis reveals a path to pathogens against multiple invertebrate hosts.</title>
        <authorList>
            <person name="Zheng J."/>
            <person name="Gao Q."/>
            <person name="Liu H."/>
            <person name="Peng D."/>
            <person name="Ruan L."/>
            <person name="Sun M."/>
        </authorList>
    </citation>
    <scope>NUCLEOTIDE SEQUENCE [LARGE SCALE GENOMIC DNA]</scope>
    <source>
        <strain evidence="1">BGSC 4W1</strain>
    </source>
</reference>
<comment type="caution">
    <text evidence="1">The sequence shown here is derived from an EMBL/GenBank/DDBJ whole genome shotgun (WGS) entry which is preliminary data.</text>
</comment>
<name>A0A9X6PSU6_BACUK</name>
<accession>A0A9X6PSU6</accession>
<dbReference type="EMBL" id="NFEH01000033">
    <property type="protein sequence ID" value="OTZ77964.1"/>
    <property type="molecule type" value="Genomic_DNA"/>
</dbReference>
<evidence type="ECO:0000313" key="1">
    <source>
        <dbReference type="EMBL" id="OTZ77964.1"/>
    </source>
</evidence>
<gene>
    <name evidence="1" type="ORF">BK769_04190</name>
</gene>
<evidence type="ECO:0000313" key="2">
    <source>
        <dbReference type="Proteomes" id="UP000195087"/>
    </source>
</evidence>
<sequence length="97" mass="11619">MYLASSGYIDIGNLEGIMKRLIYAESLYHNPEKPRVRSIVGSFYLEKRESEIEYEMFKEKFRSKCNDLIEKIIQFRTDEQWSIEEINEWLSKGPFVN</sequence>
<organism evidence="1 2">
    <name type="scientific">Bacillus thuringiensis serovar kumamotoensis</name>
    <dbReference type="NCBI Taxonomy" id="132267"/>
    <lineage>
        <taxon>Bacteria</taxon>
        <taxon>Bacillati</taxon>
        <taxon>Bacillota</taxon>
        <taxon>Bacilli</taxon>
        <taxon>Bacillales</taxon>
        <taxon>Bacillaceae</taxon>
        <taxon>Bacillus</taxon>
        <taxon>Bacillus cereus group</taxon>
    </lineage>
</organism>
<dbReference type="AlphaFoldDB" id="A0A9X6PSU6"/>